<name>A0A0C9XJC7_9AGAR</name>
<proteinExistence type="predicted"/>
<dbReference type="EMBL" id="KN838725">
    <property type="protein sequence ID" value="KIJ96322.1"/>
    <property type="molecule type" value="Genomic_DNA"/>
</dbReference>
<evidence type="ECO:0000313" key="1">
    <source>
        <dbReference type="EMBL" id="KIJ96322.1"/>
    </source>
</evidence>
<dbReference type="AlphaFoldDB" id="A0A0C9XJC7"/>
<dbReference type="Proteomes" id="UP000054477">
    <property type="component" value="Unassembled WGS sequence"/>
</dbReference>
<protein>
    <submittedName>
        <fullName evidence="1">Uncharacterized protein</fullName>
    </submittedName>
</protein>
<evidence type="ECO:0000313" key="2">
    <source>
        <dbReference type="Proteomes" id="UP000054477"/>
    </source>
</evidence>
<gene>
    <name evidence="1" type="ORF">K443DRAFT_45311</name>
</gene>
<feature type="non-terminal residue" evidence="1">
    <location>
        <position position="1"/>
    </location>
</feature>
<dbReference type="STRING" id="1095629.A0A0C9XJC7"/>
<keyword evidence="2" id="KW-1185">Reference proteome</keyword>
<organism evidence="1 2">
    <name type="scientific">Laccaria amethystina LaAM-08-1</name>
    <dbReference type="NCBI Taxonomy" id="1095629"/>
    <lineage>
        <taxon>Eukaryota</taxon>
        <taxon>Fungi</taxon>
        <taxon>Dikarya</taxon>
        <taxon>Basidiomycota</taxon>
        <taxon>Agaricomycotina</taxon>
        <taxon>Agaricomycetes</taxon>
        <taxon>Agaricomycetidae</taxon>
        <taxon>Agaricales</taxon>
        <taxon>Agaricineae</taxon>
        <taxon>Hydnangiaceae</taxon>
        <taxon>Laccaria</taxon>
    </lineage>
</organism>
<sequence>TDNGPKITKAIKGVLKDDYNYDSTLYRSFTQCLFIEDEGDIVFYKNKHGIAARRLQE</sequence>
<reference evidence="1 2" key="1">
    <citation type="submission" date="2014-04" db="EMBL/GenBank/DDBJ databases">
        <authorList>
            <consortium name="DOE Joint Genome Institute"/>
            <person name="Kuo A."/>
            <person name="Kohler A."/>
            <person name="Nagy L.G."/>
            <person name="Floudas D."/>
            <person name="Copeland A."/>
            <person name="Barry K.W."/>
            <person name="Cichocki N."/>
            <person name="Veneault-Fourrey C."/>
            <person name="LaButti K."/>
            <person name="Lindquist E.A."/>
            <person name="Lipzen A."/>
            <person name="Lundell T."/>
            <person name="Morin E."/>
            <person name="Murat C."/>
            <person name="Sun H."/>
            <person name="Tunlid A."/>
            <person name="Henrissat B."/>
            <person name="Grigoriev I.V."/>
            <person name="Hibbett D.S."/>
            <person name="Martin F."/>
            <person name="Nordberg H.P."/>
            <person name="Cantor M.N."/>
            <person name="Hua S.X."/>
        </authorList>
    </citation>
    <scope>NUCLEOTIDE SEQUENCE [LARGE SCALE GENOMIC DNA]</scope>
    <source>
        <strain evidence="1 2">LaAM-08-1</strain>
    </source>
</reference>
<accession>A0A0C9XJC7</accession>
<dbReference type="OrthoDB" id="6141102at2759"/>
<reference evidence="2" key="2">
    <citation type="submission" date="2015-01" db="EMBL/GenBank/DDBJ databases">
        <title>Evolutionary Origins and Diversification of the Mycorrhizal Mutualists.</title>
        <authorList>
            <consortium name="DOE Joint Genome Institute"/>
            <consortium name="Mycorrhizal Genomics Consortium"/>
            <person name="Kohler A."/>
            <person name="Kuo A."/>
            <person name="Nagy L.G."/>
            <person name="Floudas D."/>
            <person name="Copeland A."/>
            <person name="Barry K.W."/>
            <person name="Cichocki N."/>
            <person name="Veneault-Fourrey C."/>
            <person name="LaButti K."/>
            <person name="Lindquist E.A."/>
            <person name="Lipzen A."/>
            <person name="Lundell T."/>
            <person name="Morin E."/>
            <person name="Murat C."/>
            <person name="Riley R."/>
            <person name="Ohm R."/>
            <person name="Sun H."/>
            <person name="Tunlid A."/>
            <person name="Henrissat B."/>
            <person name="Grigoriev I.V."/>
            <person name="Hibbett D.S."/>
            <person name="Martin F."/>
        </authorList>
    </citation>
    <scope>NUCLEOTIDE SEQUENCE [LARGE SCALE GENOMIC DNA]</scope>
    <source>
        <strain evidence="2">LaAM-08-1</strain>
    </source>
</reference>
<feature type="non-terminal residue" evidence="1">
    <location>
        <position position="57"/>
    </location>
</feature>
<dbReference type="HOGENOM" id="CLU_190347_0_0_1"/>